<accession>A0ABU1AD46</accession>
<dbReference type="EMBL" id="JAVCWF010000003">
    <property type="protein sequence ID" value="MDQ7938831.1"/>
    <property type="molecule type" value="Genomic_DNA"/>
</dbReference>
<dbReference type="Proteomes" id="UP001227831">
    <property type="component" value="Unassembled WGS sequence"/>
</dbReference>
<evidence type="ECO:0000313" key="2">
    <source>
        <dbReference type="Proteomes" id="UP001227831"/>
    </source>
</evidence>
<protein>
    <recommendedName>
        <fullName evidence="3">Prophage protein</fullName>
    </recommendedName>
</protein>
<evidence type="ECO:0008006" key="3">
    <source>
        <dbReference type="Google" id="ProtNLM"/>
    </source>
</evidence>
<evidence type="ECO:0000313" key="1">
    <source>
        <dbReference type="EMBL" id="MDQ7938831.1"/>
    </source>
</evidence>
<dbReference type="RefSeq" id="WP_259692315.1">
    <property type="nucleotide sequence ID" value="NZ_JAVCWF010000003.1"/>
</dbReference>
<proteinExistence type="predicted"/>
<comment type="caution">
    <text evidence="1">The sequence shown here is derived from an EMBL/GenBank/DDBJ whole genome shotgun (WGS) entry which is preliminary data.</text>
</comment>
<organism evidence="1 2">
    <name type="scientific">Lactiplantibacillus brownii</name>
    <dbReference type="NCBI Taxonomy" id="3069269"/>
    <lineage>
        <taxon>Bacteria</taxon>
        <taxon>Bacillati</taxon>
        <taxon>Bacillota</taxon>
        <taxon>Bacilli</taxon>
        <taxon>Lactobacillales</taxon>
        <taxon>Lactobacillaceae</taxon>
        <taxon>Lactiplantibacillus</taxon>
    </lineage>
</organism>
<keyword evidence="2" id="KW-1185">Reference proteome</keyword>
<gene>
    <name evidence="1" type="ORF">RA086_14610</name>
</gene>
<sequence length="266" mass="30488">MQIAVSNSALMNVEESFLQNAKYFLEKLQEQYPYDSKVDEVDDSYSTEVIYIFFYNHASSFMSDDIIVVTNYRIFSVAKVEDFTANNFNVNLHTFMDSIKNVVYKKASIEIQADNGWYIFKSSDEADQKFVTAGKHVDDQILDINRKLVSTKKVATPIPAPVENTTNDESNYDTDSGGFIFVGPKTDDYEYENMVYVQAQNINWIDNTGDFVRAMDKIMSNFSEFVGPDECIFNMRYTTQSMGDSYSVNAVGDLCKKKKQEEKPKE</sequence>
<name>A0ABU1AD46_9LACO</name>
<reference evidence="1 2" key="1">
    <citation type="journal article" date="2023" name="Int. J. Syst. Evol. Microbiol.">
        <title>Lactiplantibacillus brownii sp. nov., a novel psychrotolerant species isolated from sauerkraut.</title>
        <authorList>
            <person name="Heng Y.C."/>
            <person name="Silvaraju S."/>
            <person name="Lee J.K.Y."/>
            <person name="Kittelmann S."/>
        </authorList>
    </citation>
    <scope>NUCLEOTIDE SEQUENCE [LARGE SCALE GENOMIC DNA]</scope>
    <source>
        <strain evidence="1 2">WILCCON 0030</strain>
    </source>
</reference>